<dbReference type="Pfam" id="PF01925">
    <property type="entry name" value="TauE"/>
    <property type="match status" value="1"/>
</dbReference>
<protein>
    <recommendedName>
        <fullName evidence="5">Probable membrane transporter protein</fullName>
    </recommendedName>
</protein>
<keyword evidence="5" id="KW-1003">Cell membrane</keyword>
<keyword evidence="2 5" id="KW-0812">Transmembrane</keyword>
<keyword evidence="4 5" id="KW-0472">Membrane</keyword>
<dbReference type="AlphaFoldDB" id="A0A060RIR8"/>
<evidence type="ECO:0000256" key="4">
    <source>
        <dbReference type="ARBA" id="ARBA00023136"/>
    </source>
</evidence>
<keyword evidence="3 5" id="KW-1133">Transmembrane helix</keyword>
<feature type="transmembrane region" description="Helical" evidence="5">
    <location>
        <begin position="172"/>
        <end position="191"/>
    </location>
</feature>
<gene>
    <name evidence="6" type="ORF">BN963_SGAL_02187</name>
</gene>
<evidence type="ECO:0000256" key="3">
    <source>
        <dbReference type="ARBA" id="ARBA00022989"/>
    </source>
</evidence>
<accession>A0A060RIR8</accession>
<name>A0A060RIR8_9STRE</name>
<feature type="transmembrane region" description="Helical" evidence="5">
    <location>
        <begin position="243"/>
        <end position="265"/>
    </location>
</feature>
<dbReference type="Proteomes" id="UP000027584">
    <property type="component" value="Unassembled WGS sequence"/>
</dbReference>
<reference evidence="6 7" key="1">
    <citation type="submission" date="2014-02" db="EMBL/GenBank/DDBJ databases">
        <authorList>
            <person name="Manrique M."/>
        </authorList>
    </citation>
    <scope>NUCLEOTIDE SEQUENCE [LARGE SCALE GENOMIC DNA]</scope>
    <source>
        <strain evidence="6 7">LMG17956</strain>
    </source>
</reference>
<dbReference type="GO" id="GO:0005886">
    <property type="term" value="C:plasma membrane"/>
    <property type="evidence" value="ECO:0007669"/>
    <property type="project" value="UniProtKB-SubCell"/>
</dbReference>
<dbReference type="PANTHER" id="PTHR43483:SF3">
    <property type="entry name" value="MEMBRANE TRANSPORTER PROTEIN HI_0806-RELATED"/>
    <property type="match status" value="1"/>
</dbReference>
<feature type="transmembrane region" description="Helical" evidence="5">
    <location>
        <begin position="142"/>
        <end position="160"/>
    </location>
</feature>
<feature type="transmembrane region" description="Helical" evidence="5">
    <location>
        <begin position="272"/>
        <end position="292"/>
    </location>
</feature>
<dbReference type="PANTHER" id="PTHR43483">
    <property type="entry name" value="MEMBRANE TRANSPORTER PROTEIN HI_0806-RELATED"/>
    <property type="match status" value="1"/>
</dbReference>
<evidence type="ECO:0000256" key="1">
    <source>
        <dbReference type="ARBA" id="ARBA00004141"/>
    </source>
</evidence>
<comment type="similarity">
    <text evidence="5">Belongs to the 4-toluene sulfonate uptake permease (TSUP) (TC 2.A.102) family.</text>
</comment>
<feature type="transmembrane region" description="Helical" evidence="5">
    <location>
        <begin position="111"/>
        <end position="130"/>
    </location>
</feature>
<feature type="transmembrane region" description="Helical" evidence="5">
    <location>
        <begin position="203"/>
        <end position="231"/>
    </location>
</feature>
<evidence type="ECO:0000256" key="2">
    <source>
        <dbReference type="ARBA" id="ARBA00022692"/>
    </source>
</evidence>
<evidence type="ECO:0000313" key="6">
    <source>
        <dbReference type="EMBL" id="CDO18980.1"/>
    </source>
</evidence>
<dbReference type="InterPro" id="IPR002781">
    <property type="entry name" value="TM_pro_TauE-like"/>
</dbReference>
<dbReference type="EMBL" id="CCBC010000212">
    <property type="protein sequence ID" value="CDO18980.1"/>
    <property type="molecule type" value="Genomic_DNA"/>
</dbReference>
<comment type="subcellular location">
    <subcellularLocation>
        <location evidence="5">Cell membrane</location>
        <topology evidence="5">Multi-pass membrane protein</topology>
    </subcellularLocation>
    <subcellularLocation>
        <location evidence="1">Membrane</location>
        <topology evidence="1">Multi-pass membrane protein</topology>
    </subcellularLocation>
</comment>
<organism evidence="6 7">
    <name type="scientific">Streptococcus gallolyticus</name>
    <dbReference type="NCBI Taxonomy" id="315405"/>
    <lineage>
        <taxon>Bacteria</taxon>
        <taxon>Bacillati</taxon>
        <taxon>Bacillota</taxon>
        <taxon>Bacilli</taxon>
        <taxon>Lactobacillales</taxon>
        <taxon>Streptococcaceae</taxon>
        <taxon>Streptococcus</taxon>
    </lineage>
</organism>
<feature type="transmembrane region" description="Helical" evidence="5">
    <location>
        <begin position="48"/>
        <end position="71"/>
    </location>
</feature>
<evidence type="ECO:0000256" key="5">
    <source>
        <dbReference type="RuleBase" id="RU363041"/>
    </source>
</evidence>
<sequence>MLTMTNELILRMIQLFLIFLIFWTMGNILVNAKKHGINLKEKFWTGLWIGYVTDLLDTLGIGTFATSTALFKATKLVKDDKKIPATLSTAHIIPVLIEALCFITIVEVDLITLFAMAIASFLGAFVGTRITKNWNTRQVQRVLGILLIVAAFIMVYRLIANPGASISESAHGLHGIWIIVGVMFNFTVGILMTMGLGNYAPELIFFSMLGINPSVALPVMMLDAAVIMSASTTDFIKSGRVNWSGVLGIIIGGSFGVLTAAFFLSKLDINHFKILIVFIALFTGTSLLRSSAIKR</sequence>
<reference evidence="6 7" key="2">
    <citation type="submission" date="2014-05" db="EMBL/GenBank/DDBJ databases">
        <title>Genome sequence of Streptococcus gallolyticus.</title>
        <authorList>
            <person name="Del Campo R."/>
        </authorList>
    </citation>
    <scope>NUCLEOTIDE SEQUENCE [LARGE SCALE GENOMIC DNA]</scope>
    <source>
        <strain evidence="6 7">LMG17956</strain>
    </source>
</reference>
<comment type="caution">
    <text evidence="6">The sequence shown here is derived from an EMBL/GenBank/DDBJ whole genome shotgun (WGS) entry which is preliminary data.</text>
</comment>
<feature type="transmembrane region" description="Helical" evidence="5">
    <location>
        <begin position="83"/>
        <end position="105"/>
    </location>
</feature>
<evidence type="ECO:0000313" key="7">
    <source>
        <dbReference type="Proteomes" id="UP000027584"/>
    </source>
</evidence>
<proteinExistence type="inferred from homology"/>